<dbReference type="Proteomes" id="UP000315783">
    <property type="component" value="Unassembled WGS sequence"/>
</dbReference>
<feature type="compositionally biased region" description="Gly residues" evidence="1">
    <location>
        <begin position="99"/>
        <end position="110"/>
    </location>
</feature>
<evidence type="ECO:0000313" key="4">
    <source>
        <dbReference type="Proteomes" id="UP000315783"/>
    </source>
</evidence>
<dbReference type="AlphaFoldDB" id="A0A545W4V4"/>
<dbReference type="OrthoDB" id="64477at2759"/>
<feature type="domain" description="N-acetyltransferase" evidence="2">
    <location>
        <begin position="84"/>
        <end position="239"/>
    </location>
</feature>
<dbReference type="EMBL" id="SPUK01000004">
    <property type="protein sequence ID" value="TQV97807.1"/>
    <property type="molecule type" value="Genomic_DNA"/>
</dbReference>
<reference evidence="3 4" key="1">
    <citation type="journal article" date="2019" name="Appl. Microbiol. Biotechnol.">
        <title>Genome sequence of Isaria javanica and comparative genome analysis insights into family S53 peptidase evolution in fungal entomopathogens.</title>
        <authorList>
            <person name="Lin R."/>
            <person name="Zhang X."/>
            <person name="Xin B."/>
            <person name="Zou M."/>
            <person name="Gao Y."/>
            <person name="Qin F."/>
            <person name="Hu Q."/>
            <person name="Xie B."/>
            <person name="Cheng X."/>
        </authorList>
    </citation>
    <scope>NUCLEOTIDE SEQUENCE [LARGE SCALE GENOMIC DNA]</scope>
    <source>
        <strain evidence="3 4">IJ1G</strain>
    </source>
</reference>
<dbReference type="PROSITE" id="PS51186">
    <property type="entry name" value="GNAT"/>
    <property type="match status" value="1"/>
</dbReference>
<protein>
    <submittedName>
        <fullName evidence="3">Acyl-CoA N-acyltransferase</fullName>
    </submittedName>
</protein>
<dbReference type="Pfam" id="PF13508">
    <property type="entry name" value="Acetyltransf_7"/>
    <property type="match status" value="1"/>
</dbReference>
<evidence type="ECO:0000259" key="2">
    <source>
        <dbReference type="PROSITE" id="PS51186"/>
    </source>
</evidence>
<comment type="caution">
    <text evidence="3">The sequence shown here is derived from an EMBL/GenBank/DDBJ whole genome shotgun (WGS) entry which is preliminary data.</text>
</comment>
<gene>
    <name evidence="3" type="ORF">IF1G_03550</name>
</gene>
<accession>A0A545W4V4</accession>
<proteinExistence type="predicted"/>
<dbReference type="InterPro" id="IPR016181">
    <property type="entry name" value="Acyl_CoA_acyltransferase"/>
</dbReference>
<feature type="region of interest" description="Disordered" evidence="1">
    <location>
        <begin position="82"/>
        <end position="111"/>
    </location>
</feature>
<keyword evidence="3" id="KW-0012">Acyltransferase</keyword>
<dbReference type="Gene3D" id="3.40.630.30">
    <property type="match status" value="1"/>
</dbReference>
<dbReference type="SUPFAM" id="SSF55729">
    <property type="entry name" value="Acyl-CoA N-acyltransferases (Nat)"/>
    <property type="match status" value="1"/>
</dbReference>
<dbReference type="InterPro" id="IPR000182">
    <property type="entry name" value="GNAT_dom"/>
</dbReference>
<keyword evidence="4" id="KW-1185">Reference proteome</keyword>
<evidence type="ECO:0000313" key="3">
    <source>
        <dbReference type="EMBL" id="TQV97807.1"/>
    </source>
</evidence>
<dbReference type="STRING" id="43265.A0A545W4V4"/>
<sequence length="239" mass="25939">MSHICRATLPASLSASEPAVRLAPYIWTHQYTLLSPSTCFVVDDGGGRAVGYCIGCPDIAAFCAAYPRYVREVLEGRGRDNGDVRLRPDVGADDDGGNEAEGGGAGGAGGVSRAAWVDRDTGRISELALSQLAFSARWLLLDGHEDLVREGYRGTMHIDLLQEYQGRGWGRRLLEALVDSMKKAQGQGQGQGGEEEKSRGIWLGVGGDNSKVVPFYEKLGFRVKEREVKTSTIIMVRDY</sequence>
<name>A0A545W4V4_9HYPO</name>
<organism evidence="3 4">
    <name type="scientific">Cordyceps javanica</name>
    <dbReference type="NCBI Taxonomy" id="43265"/>
    <lineage>
        <taxon>Eukaryota</taxon>
        <taxon>Fungi</taxon>
        <taxon>Dikarya</taxon>
        <taxon>Ascomycota</taxon>
        <taxon>Pezizomycotina</taxon>
        <taxon>Sordariomycetes</taxon>
        <taxon>Hypocreomycetidae</taxon>
        <taxon>Hypocreales</taxon>
        <taxon>Cordycipitaceae</taxon>
        <taxon>Cordyceps</taxon>
    </lineage>
</organism>
<dbReference type="GO" id="GO:0016747">
    <property type="term" value="F:acyltransferase activity, transferring groups other than amino-acyl groups"/>
    <property type="evidence" value="ECO:0007669"/>
    <property type="project" value="InterPro"/>
</dbReference>
<keyword evidence="3" id="KW-0808">Transferase</keyword>
<evidence type="ECO:0000256" key="1">
    <source>
        <dbReference type="SAM" id="MobiDB-lite"/>
    </source>
</evidence>